<dbReference type="CDD" id="cd11386">
    <property type="entry name" value="MCP_signal"/>
    <property type="match status" value="1"/>
</dbReference>
<gene>
    <name evidence="7" type="ORF">GCM10008905_25810</name>
</gene>
<dbReference type="SUPFAM" id="SSF58104">
    <property type="entry name" value="Methyl-accepting chemotaxis protein (MCP) signaling domain"/>
    <property type="match status" value="1"/>
</dbReference>
<dbReference type="RefSeq" id="WP_343770288.1">
    <property type="nucleotide sequence ID" value="NZ_BAAACF010000003.1"/>
</dbReference>
<reference evidence="8" key="1">
    <citation type="journal article" date="2019" name="Int. J. Syst. Evol. Microbiol.">
        <title>The Global Catalogue of Microorganisms (GCM) 10K type strain sequencing project: providing services to taxonomists for standard genome sequencing and annotation.</title>
        <authorList>
            <consortium name="The Broad Institute Genomics Platform"/>
            <consortium name="The Broad Institute Genome Sequencing Center for Infectious Disease"/>
            <person name="Wu L."/>
            <person name="Ma J."/>
        </authorList>
    </citation>
    <scope>NUCLEOTIDE SEQUENCE [LARGE SCALE GENOMIC DNA]</scope>
    <source>
        <strain evidence="8">JCM 1405</strain>
    </source>
</reference>
<dbReference type="SMART" id="SM00283">
    <property type="entry name" value="MA"/>
    <property type="match status" value="1"/>
</dbReference>
<evidence type="ECO:0000256" key="2">
    <source>
        <dbReference type="ARBA" id="ARBA00029447"/>
    </source>
</evidence>
<dbReference type="PANTHER" id="PTHR32089:SF112">
    <property type="entry name" value="LYSOZYME-LIKE PROTEIN-RELATED"/>
    <property type="match status" value="1"/>
</dbReference>
<evidence type="ECO:0000313" key="8">
    <source>
        <dbReference type="Proteomes" id="UP001500339"/>
    </source>
</evidence>
<evidence type="ECO:0000259" key="6">
    <source>
        <dbReference type="PROSITE" id="PS50885"/>
    </source>
</evidence>
<dbReference type="Pfam" id="PF00015">
    <property type="entry name" value="MCPsignal"/>
    <property type="match status" value="1"/>
</dbReference>
<evidence type="ECO:0000256" key="1">
    <source>
        <dbReference type="ARBA" id="ARBA00023224"/>
    </source>
</evidence>
<feature type="domain" description="Methyl-accepting transducer" evidence="5">
    <location>
        <begin position="292"/>
        <end position="528"/>
    </location>
</feature>
<keyword evidence="4" id="KW-0472">Membrane</keyword>
<keyword evidence="8" id="KW-1185">Reference proteome</keyword>
<keyword evidence="1 3" id="KW-0807">Transducer</keyword>
<dbReference type="CDD" id="cd06225">
    <property type="entry name" value="HAMP"/>
    <property type="match status" value="1"/>
</dbReference>
<dbReference type="PROSITE" id="PS50885">
    <property type="entry name" value="HAMP"/>
    <property type="match status" value="1"/>
</dbReference>
<evidence type="ECO:0000259" key="5">
    <source>
        <dbReference type="PROSITE" id="PS50111"/>
    </source>
</evidence>
<evidence type="ECO:0000256" key="4">
    <source>
        <dbReference type="SAM" id="Phobius"/>
    </source>
</evidence>
<keyword evidence="4" id="KW-0812">Transmembrane</keyword>
<dbReference type="Gene3D" id="1.10.287.950">
    <property type="entry name" value="Methyl-accepting chemotaxis protein"/>
    <property type="match status" value="1"/>
</dbReference>
<protein>
    <submittedName>
        <fullName evidence="7">Methyl-accepting chemotaxis protein</fullName>
    </submittedName>
</protein>
<dbReference type="Gene3D" id="6.10.340.10">
    <property type="match status" value="1"/>
</dbReference>
<dbReference type="InterPro" id="IPR004089">
    <property type="entry name" value="MCPsignal_dom"/>
</dbReference>
<accession>A0ABP3UEB3</accession>
<organism evidence="7 8">
    <name type="scientific">Clostridium malenominatum</name>
    <dbReference type="NCBI Taxonomy" id="1539"/>
    <lineage>
        <taxon>Bacteria</taxon>
        <taxon>Bacillati</taxon>
        <taxon>Bacillota</taxon>
        <taxon>Clostridia</taxon>
        <taxon>Eubacteriales</taxon>
        <taxon>Clostridiaceae</taxon>
        <taxon>Clostridium</taxon>
    </lineage>
</organism>
<dbReference type="Pfam" id="PF00672">
    <property type="entry name" value="HAMP"/>
    <property type="match status" value="1"/>
</dbReference>
<dbReference type="Proteomes" id="UP001500339">
    <property type="component" value="Unassembled WGS sequence"/>
</dbReference>
<name>A0ABP3UEB3_9CLOT</name>
<sequence>MNFFKNIKLSFKIALMSLSFFVFLGIIGVSSIKQISNVNSMIMELNDDRLLPIVKLQSIKSDIEYIRSQSNQLFDSNHDDSIREIIEQNIETTAVSAMEKLSEYKDREEYKILMEKYNKFIEAKDEFFKNNGAVSNAAVIPDGITSASRAQVDAYIVNYDNARRDVISSFDDIINAQVADAKETYDVSKVVYKNTIIEICVLVLICAIVTLLLSIVIIKSITNPIKTVTSRLKEISNSGGDLTQRIGYESKDEIGELSNGFDLFVDKLQGIIKEVAISAETIASSSLQLSSATSGTTQSLEEISSTIIHIASNTSQGAAVAQETNSTLVEIAKFSEATSSASRNTAINSKTAKEAAEDGREKISQVVSSITDIASSSKEVSSMIKELDESSRKIGDIIEIITSISEQTNLLALNAAIEAARAGEAGRGFNVVADEIRKLADESNNAAKEISSLVKENQLKSASTVNSVNLVEEKVSLGVDKASEVGKAIGNIIDNIEIIVSQIEQIDDANEKQAQSTKDMGEAMSNMASVSSEVAEGTENISSSIENQLRTMTEIENTTEQLSEMANKLKELTSGFRV</sequence>
<dbReference type="Pfam" id="PF12729">
    <property type="entry name" value="4HB_MCP_1"/>
    <property type="match status" value="1"/>
</dbReference>
<feature type="transmembrane region" description="Helical" evidence="4">
    <location>
        <begin position="196"/>
        <end position="218"/>
    </location>
</feature>
<evidence type="ECO:0000313" key="7">
    <source>
        <dbReference type="EMBL" id="GAA0727793.1"/>
    </source>
</evidence>
<feature type="domain" description="HAMP" evidence="6">
    <location>
        <begin position="219"/>
        <end position="273"/>
    </location>
</feature>
<comment type="caution">
    <text evidence="7">The sequence shown here is derived from an EMBL/GenBank/DDBJ whole genome shotgun (WGS) entry which is preliminary data.</text>
</comment>
<dbReference type="InterPro" id="IPR024478">
    <property type="entry name" value="HlyB_4HB_MCP"/>
</dbReference>
<dbReference type="PROSITE" id="PS50111">
    <property type="entry name" value="CHEMOTAXIS_TRANSDUC_2"/>
    <property type="match status" value="1"/>
</dbReference>
<dbReference type="EMBL" id="BAAACF010000003">
    <property type="protein sequence ID" value="GAA0727793.1"/>
    <property type="molecule type" value="Genomic_DNA"/>
</dbReference>
<dbReference type="PANTHER" id="PTHR32089">
    <property type="entry name" value="METHYL-ACCEPTING CHEMOTAXIS PROTEIN MCPB"/>
    <property type="match status" value="1"/>
</dbReference>
<proteinExistence type="inferred from homology"/>
<comment type="similarity">
    <text evidence="2">Belongs to the methyl-accepting chemotaxis (MCP) protein family.</text>
</comment>
<dbReference type="InterPro" id="IPR003660">
    <property type="entry name" value="HAMP_dom"/>
</dbReference>
<keyword evidence="4" id="KW-1133">Transmembrane helix</keyword>
<dbReference type="SMART" id="SM00304">
    <property type="entry name" value="HAMP"/>
    <property type="match status" value="1"/>
</dbReference>
<evidence type="ECO:0000256" key="3">
    <source>
        <dbReference type="PROSITE-ProRule" id="PRU00284"/>
    </source>
</evidence>